<evidence type="ECO:0000313" key="3">
    <source>
        <dbReference type="EMBL" id="ADL66958.1"/>
    </source>
</evidence>
<feature type="transmembrane region" description="Helical" evidence="1">
    <location>
        <begin position="30"/>
        <end position="57"/>
    </location>
</feature>
<keyword evidence="1" id="KW-1133">Transmembrane helix</keyword>
<name>E0Y3N2_9CAUD</name>
<evidence type="ECO:0000313" key="4">
    <source>
        <dbReference type="Proteomes" id="UP000000523"/>
    </source>
</evidence>
<dbReference type="Gene3D" id="1.10.1070.20">
    <property type="match status" value="1"/>
</dbReference>
<keyword evidence="4" id="KW-1185">Reference proteome</keyword>
<protein>
    <recommendedName>
        <fullName evidence="2">HipA-like kinase domain-containing protein</fullName>
    </recommendedName>
</protein>
<accession>E0Y3N2</accession>
<dbReference type="GeneID" id="9714315"/>
<reference evidence="3 4" key="1">
    <citation type="submission" date="2010-01" db="EMBL/GenBank/DDBJ databases">
        <title>Isolation of bacteriophage with wide lytic spectrum for Staphylococcus aureus.</title>
        <authorList>
            <person name="Rahman M."/>
            <person name="Kim S."/>
            <person name="Kim S.-M."/>
            <person name="Kim J."/>
        </authorList>
    </citation>
    <scope>NUCLEOTIDE SEQUENCE [LARGE SCALE GENOMIC DNA]</scope>
</reference>
<proteinExistence type="predicted"/>
<sequence>MIDILIVVGLLFKYKRQRPHPFLGRQVLTWGYFLCSFICSVYLFLCKLCIIYVIVLINRRIDMVKILTEITSRVGNGVTTPYYAMIDSLAVVVKSINNNEGFYALFNEAVGYCIAERLDFSHPDFGFAQYKSDLTINRIPNDSSFNDKEIFTYTVLENSVIHIEGPGMINTIDNKDIIELIIFDSFISNTDRNKGNILIKMPKKGQKAKLFPLDYTHIFPGECIWFDVLKRGNPSIEKMVEDVFQTGNYQLLLENKSFDPIEIRKISYEIKKKLVNIDMDDIISSMPNEISLGHSKQDIYLLKKFIERNISEFDDIIEEITKHLVR</sequence>
<evidence type="ECO:0000256" key="1">
    <source>
        <dbReference type="SAM" id="Phobius"/>
    </source>
</evidence>
<dbReference type="KEGG" id="vg:9714315"/>
<dbReference type="Pfam" id="PF20613">
    <property type="entry name" value="HipA_2"/>
    <property type="match status" value="1"/>
</dbReference>
<feature type="domain" description="HipA-like kinase" evidence="2">
    <location>
        <begin position="68"/>
        <end position="196"/>
    </location>
</feature>
<keyword evidence="1" id="KW-0812">Transmembrane</keyword>
<evidence type="ECO:0000259" key="2">
    <source>
        <dbReference type="Pfam" id="PF20613"/>
    </source>
</evidence>
<dbReference type="OrthoDB" id="29797at10239"/>
<dbReference type="EMBL" id="GU477322">
    <property type="protein sequence ID" value="ADL66958.1"/>
    <property type="molecule type" value="Genomic_DNA"/>
</dbReference>
<dbReference type="RefSeq" id="YP_003857095.1">
    <property type="nucleotide sequence ID" value="NC_014460.1"/>
</dbReference>
<dbReference type="InterPro" id="IPR046748">
    <property type="entry name" value="HipA_2"/>
</dbReference>
<keyword evidence="1" id="KW-0472">Membrane</keyword>
<dbReference type="Proteomes" id="UP000000523">
    <property type="component" value="Segment"/>
</dbReference>
<organism evidence="3 4">
    <name type="scientific">Staphylococcus phage SAP-26</name>
    <dbReference type="NCBI Taxonomy" id="2919550"/>
    <lineage>
        <taxon>Viruses</taxon>
        <taxon>Duplodnaviria</taxon>
        <taxon>Heunggongvirae</taxon>
        <taxon>Uroviricota</taxon>
        <taxon>Caudoviricetes</taxon>
        <taxon>Azeredovirinae</taxon>
        <taxon>Dubowvirus</taxon>
        <taxon>Dubowvirus SAP26</taxon>
    </lineage>
</organism>